<evidence type="ECO:0000313" key="7">
    <source>
        <dbReference type="Proteomes" id="UP001165083"/>
    </source>
</evidence>
<dbReference type="EMBL" id="BSXW01000312">
    <property type="protein sequence ID" value="GMF18298.1"/>
    <property type="molecule type" value="Genomic_DNA"/>
</dbReference>
<dbReference type="InterPro" id="IPR001849">
    <property type="entry name" value="PH_domain"/>
</dbReference>
<proteinExistence type="predicted"/>
<feature type="domain" description="PH" evidence="3">
    <location>
        <begin position="158"/>
        <end position="271"/>
    </location>
</feature>
<dbReference type="SMART" id="SM01026">
    <property type="entry name" value="Beach"/>
    <property type="match status" value="1"/>
</dbReference>
<dbReference type="InterPro" id="IPR057496">
    <property type="entry name" value="FAN-like_PH"/>
</dbReference>
<dbReference type="Pfam" id="PF25400">
    <property type="entry name" value="PH_FAN"/>
    <property type="match status" value="1"/>
</dbReference>
<evidence type="ECO:0000259" key="4">
    <source>
        <dbReference type="PROSITE" id="PS50197"/>
    </source>
</evidence>
<dbReference type="SMART" id="SM00320">
    <property type="entry name" value="WD40"/>
    <property type="match status" value="6"/>
</dbReference>
<organism evidence="6 7">
    <name type="scientific">Phytophthora lilii</name>
    <dbReference type="NCBI Taxonomy" id="2077276"/>
    <lineage>
        <taxon>Eukaryota</taxon>
        <taxon>Sar</taxon>
        <taxon>Stramenopiles</taxon>
        <taxon>Oomycota</taxon>
        <taxon>Peronosporomycetes</taxon>
        <taxon>Peronosporales</taxon>
        <taxon>Peronosporaceae</taxon>
        <taxon>Phytophthora</taxon>
    </lineage>
</organism>
<dbReference type="InterPro" id="IPR011993">
    <property type="entry name" value="PH-like_dom_sf"/>
</dbReference>
<dbReference type="InterPro" id="IPR036322">
    <property type="entry name" value="WD40_repeat_dom_sf"/>
</dbReference>
<dbReference type="SMART" id="SM00233">
    <property type="entry name" value="PH"/>
    <property type="match status" value="1"/>
</dbReference>
<dbReference type="PROSITE" id="PS51783">
    <property type="entry name" value="PH_BEACH"/>
    <property type="match status" value="1"/>
</dbReference>
<feature type="repeat" description="WD" evidence="1">
    <location>
        <begin position="1065"/>
        <end position="1104"/>
    </location>
</feature>
<dbReference type="InterPro" id="IPR050865">
    <property type="entry name" value="BEACH_Domain"/>
</dbReference>
<dbReference type="OrthoDB" id="26681at2759"/>
<reference evidence="6" key="1">
    <citation type="submission" date="2023-04" db="EMBL/GenBank/DDBJ databases">
        <title>Phytophthora lilii NBRC 32176.</title>
        <authorList>
            <person name="Ichikawa N."/>
            <person name="Sato H."/>
            <person name="Tonouchi N."/>
        </authorList>
    </citation>
    <scope>NUCLEOTIDE SEQUENCE</scope>
    <source>
        <strain evidence="6">NBRC 32176</strain>
    </source>
</reference>
<dbReference type="Gene3D" id="2.130.10.10">
    <property type="entry name" value="YVTN repeat-like/Quinoprotein amine dehydrogenase"/>
    <property type="match status" value="2"/>
</dbReference>
<dbReference type="SUPFAM" id="SSF81837">
    <property type="entry name" value="BEACH domain"/>
    <property type="match status" value="1"/>
</dbReference>
<evidence type="ECO:0000256" key="2">
    <source>
        <dbReference type="SAM" id="MobiDB-lite"/>
    </source>
</evidence>
<comment type="caution">
    <text evidence="6">The sequence shown here is derived from an EMBL/GenBank/DDBJ whole genome shotgun (WGS) entry which is preliminary data.</text>
</comment>
<feature type="repeat" description="WD" evidence="1">
    <location>
        <begin position="1239"/>
        <end position="1280"/>
    </location>
</feature>
<gene>
    <name evidence="6" type="ORF">Plil01_000683000</name>
</gene>
<dbReference type="InterPro" id="IPR023362">
    <property type="entry name" value="PH-BEACH_dom"/>
</dbReference>
<accession>A0A9W6WVG7</accession>
<dbReference type="InterPro" id="IPR001680">
    <property type="entry name" value="WD40_rpt"/>
</dbReference>
<evidence type="ECO:0000256" key="1">
    <source>
        <dbReference type="PROSITE-ProRule" id="PRU00221"/>
    </source>
</evidence>
<dbReference type="SUPFAM" id="SSF50978">
    <property type="entry name" value="WD40 repeat-like"/>
    <property type="match status" value="1"/>
</dbReference>
<dbReference type="Pfam" id="PF14844">
    <property type="entry name" value="PH_BEACH"/>
    <property type="match status" value="1"/>
</dbReference>
<dbReference type="PANTHER" id="PTHR13743:SF123">
    <property type="entry name" value="PROTEIN FAN"/>
    <property type="match status" value="1"/>
</dbReference>
<dbReference type="SUPFAM" id="SSF50729">
    <property type="entry name" value="PH domain-like"/>
    <property type="match status" value="2"/>
</dbReference>
<keyword evidence="1" id="KW-0853">WD repeat</keyword>
<dbReference type="Pfam" id="PF02138">
    <property type="entry name" value="Beach"/>
    <property type="match status" value="1"/>
</dbReference>
<dbReference type="InterPro" id="IPR036372">
    <property type="entry name" value="BEACH_dom_sf"/>
</dbReference>
<feature type="compositionally biased region" description="Basic and acidic residues" evidence="2">
    <location>
        <begin position="26"/>
        <end position="43"/>
    </location>
</feature>
<sequence>MRLVKEARRLECESQRRESRRSHLKRWLDLSHAHDDACPEDQKQQNQEQQPPPLRRPFGLATRRAAVSPLAPSLKKSQSPLAVKWTAYIEAMGLKDTSGKQRRVRFAEQDAEQIERPACSLEEKASYHYSAQELGEMEALAKQLVHRESRFAGQPEDTILEQGFLSLPVNAPFFQNRRYYCLLRGHRLQMFSSAAHAAKNSGLKEQLTILRVQDCQTLSMQKKFALFGASLPTQIGLMFYVIKANGERVVFTADTKSSKRNWVHSLTRLTACRYLEPNAFTHRKVAGRIKVCTRGLFFVPQDLQLPILRFPFRCMTAEPVAECFIQPPSSSEGPGNEPAKTPIVYLTFQTKQVVEMRERGIDHPYIYKDTTDGAEIGNTSDSKSSSSSSLNGEMPAKYIFTLQHVTLEAFLASIHVIYEVSNLPRRMMTKAEEEILLAPVLAPRMTDTFDPSLLIDFRERLLVETGCVVDRIEPLLKFPGCLMLTTLRLYFQPAQLNNVFDPVLNWEYTSVDQVYKRRYLLQQIGLEVYLQNGESFFFSFKSQKERDEFYALMVGQPELQRCRRKDLQYMMRKWQRRELSNFDYLLFLNNASGRTRNDLTQYPVFPWVICDYTSLEINLGDPKVYRDLSKPIGALNEERLEYFKARYEVMPCGDEAEGMPPPFLYGTHYSTPGYVLYFLVRKVPEYMLCLQSGKFDAPDRLFRSIKVTWDGCTSNHTDVKELIPEFFDYTFPADEWLQNIKHLDLGTTQKFDRVDDVELPPWAHGDPIEFVRKNRAALESDYVSNHLHHWIDLIFGYKQQGEEAVKAHNYLESIDDPVQKCSLESQIQEFGQTPKLLFSTPHPSRNEGEGQIEVATPDLLLSPRVVVPRIRRVSYPLDSVSDLRPRSRREVTMSAFDDYEDSEDEVEPENRMTCRLRSRHRYSLICLQAPWSRLPRAIEGISEQLWESISSGKPQKNWRWRLRLRTKYSLSSSWSWKQISAGQLHKREVTGTMLTKDDAILFTTSKDKLLKLSSTSDVTQFRDVSGGFALSCCDVSPDESVVLVGSWDNRVYMHSAATGLLLGKVFAHADGISAIRVLQDRFLTSSWDSTVKLWRYTSRYIITTPIRTFLDCEESVLCLDASRDGRFGAAGTRNGSVYLFDLSAAVLHNQVNASSSPGGIASVSFAADNKSYVCITVQSELLQFNLRGERLWSMEIRTAGQVRCFDSDGKYAVGGTTAGSIMFWKLHEDAGTELVYEIPQAHEATVSSLAVSSSGSTLVSGAVDGSVHVWKLQKKSPLPRSQVSTSVTRVSIPNYGSIQTSSAPISHSTTTKPRRPSRHLKVYLPNPTAQFAEAESCLEF</sequence>
<dbReference type="InterPro" id="IPR000409">
    <property type="entry name" value="BEACH_dom"/>
</dbReference>
<dbReference type="Gene3D" id="2.30.29.30">
    <property type="entry name" value="Pleckstrin-homology domain (PH domain)/Phosphotyrosine-binding domain (PTB)"/>
    <property type="match status" value="1"/>
</dbReference>
<keyword evidence="7" id="KW-1185">Reference proteome</keyword>
<evidence type="ECO:0000259" key="3">
    <source>
        <dbReference type="PROSITE" id="PS50003"/>
    </source>
</evidence>
<dbReference type="Pfam" id="PF00400">
    <property type="entry name" value="WD40"/>
    <property type="match status" value="4"/>
</dbReference>
<dbReference type="PROSITE" id="PS50197">
    <property type="entry name" value="BEACH"/>
    <property type="match status" value="1"/>
</dbReference>
<dbReference type="CDD" id="cd01201">
    <property type="entry name" value="PH_BEACH"/>
    <property type="match status" value="1"/>
</dbReference>
<dbReference type="InterPro" id="IPR015943">
    <property type="entry name" value="WD40/YVTN_repeat-like_dom_sf"/>
</dbReference>
<feature type="compositionally biased region" description="Basic and acidic residues" evidence="2">
    <location>
        <begin position="1"/>
        <end position="17"/>
    </location>
</feature>
<dbReference type="PROSITE" id="PS50294">
    <property type="entry name" value="WD_REPEATS_REGION"/>
    <property type="match status" value="1"/>
</dbReference>
<dbReference type="PROSITE" id="PS50082">
    <property type="entry name" value="WD_REPEATS_2"/>
    <property type="match status" value="2"/>
</dbReference>
<feature type="region of interest" description="Disordered" evidence="2">
    <location>
        <begin position="1"/>
        <end position="58"/>
    </location>
</feature>
<feature type="domain" description="BEACH-type PH" evidence="5">
    <location>
        <begin position="458"/>
        <end position="554"/>
    </location>
</feature>
<evidence type="ECO:0000313" key="6">
    <source>
        <dbReference type="EMBL" id="GMF18298.1"/>
    </source>
</evidence>
<evidence type="ECO:0000259" key="5">
    <source>
        <dbReference type="PROSITE" id="PS51783"/>
    </source>
</evidence>
<feature type="domain" description="BEACH" evidence="4">
    <location>
        <begin position="559"/>
        <end position="845"/>
    </location>
</feature>
<dbReference type="CDD" id="cd06071">
    <property type="entry name" value="Beach"/>
    <property type="match status" value="1"/>
</dbReference>
<feature type="region of interest" description="Disordered" evidence="2">
    <location>
        <begin position="1298"/>
        <end position="1318"/>
    </location>
</feature>
<dbReference type="Proteomes" id="UP001165083">
    <property type="component" value="Unassembled WGS sequence"/>
</dbReference>
<dbReference type="PROSITE" id="PS50003">
    <property type="entry name" value="PH_DOMAIN"/>
    <property type="match status" value="1"/>
</dbReference>
<dbReference type="Gene3D" id="1.10.1540.10">
    <property type="entry name" value="BEACH domain"/>
    <property type="match status" value="1"/>
</dbReference>
<protein>
    <submittedName>
        <fullName evidence="6">Unnamed protein product</fullName>
    </submittedName>
</protein>
<dbReference type="PANTHER" id="PTHR13743">
    <property type="entry name" value="BEIGE/BEACH-RELATED"/>
    <property type="match status" value="1"/>
</dbReference>
<feature type="compositionally biased region" description="Polar residues" evidence="2">
    <location>
        <begin position="1298"/>
        <end position="1311"/>
    </location>
</feature>
<name>A0A9W6WVG7_9STRA</name>